<dbReference type="PANTHER" id="PTHR43622:SF7">
    <property type="entry name" value="3-DEHYDROQUINATE SYNTHASE, CHLOROPLASTIC"/>
    <property type="match status" value="1"/>
</dbReference>
<evidence type="ECO:0000256" key="2">
    <source>
        <dbReference type="ARBA" id="ARBA00001911"/>
    </source>
</evidence>
<reference evidence="21 22" key="1">
    <citation type="submission" date="2017-08" db="EMBL/GenBank/DDBJ databases">
        <title>Infants hospitalized years apart are colonized by the same room-sourced microbial strains.</title>
        <authorList>
            <person name="Brooks B."/>
            <person name="Olm M.R."/>
            <person name="Firek B.A."/>
            <person name="Baker R."/>
            <person name="Thomas B.C."/>
            <person name="Morowitz M.J."/>
            <person name="Banfield J.F."/>
        </authorList>
    </citation>
    <scope>NUCLEOTIDE SEQUENCE [LARGE SCALE GENOMIC DNA]</scope>
    <source>
        <strain evidence="21">S2_006_000_R2_64</strain>
    </source>
</reference>
<dbReference type="GO" id="GO:0009073">
    <property type="term" value="P:aromatic amino acid family biosynthetic process"/>
    <property type="evidence" value="ECO:0007669"/>
    <property type="project" value="UniProtKB-KW"/>
</dbReference>
<keyword evidence="13 18" id="KW-0862">Zinc</keyword>
<keyword evidence="11 18" id="KW-0479">Metal-binding</keyword>
<dbReference type="FunFam" id="3.40.50.1970:FF:000001">
    <property type="entry name" value="3-dehydroquinate synthase"/>
    <property type="match status" value="1"/>
</dbReference>
<dbReference type="PANTHER" id="PTHR43622">
    <property type="entry name" value="3-DEHYDROQUINATE SYNTHASE"/>
    <property type="match status" value="1"/>
</dbReference>
<dbReference type="Pfam" id="PF01761">
    <property type="entry name" value="DHQ_synthase"/>
    <property type="match status" value="1"/>
</dbReference>
<dbReference type="InterPro" id="IPR030963">
    <property type="entry name" value="DHQ_synth_fam"/>
</dbReference>
<dbReference type="Pfam" id="PF24621">
    <property type="entry name" value="DHQS_C"/>
    <property type="match status" value="1"/>
</dbReference>
<evidence type="ECO:0000256" key="10">
    <source>
        <dbReference type="ARBA" id="ARBA00022605"/>
    </source>
</evidence>
<feature type="binding site" evidence="18">
    <location>
        <position position="267"/>
    </location>
    <ligand>
        <name>Zn(2+)</name>
        <dbReference type="ChEBI" id="CHEBI:29105"/>
    </ligand>
</feature>
<keyword evidence="15 18" id="KW-0057">Aromatic amino acid biosynthesis</keyword>
<feature type="domain" description="3-dehydroquinate synthase N-terminal" evidence="19">
    <location>
        <begin position="68"/>
        <end position="180"/>
    </location>
</feature>
<comment type="cofactor">
    <cofactor evidence="18">
        <name>Co(2+)</name>
        <dbReference type="ChEBI" id="CHEBI:48828"/>
    </cofactor>
    <cofactor evidence="18">
        <name>Zn(2+)</name>
        <dbReference type="ChEBI" id="CHEBI:29105"/>
    </cofactor>
    <text evidence="18">Binds 1 divalent metal cation per subunit. Can use either Co(2+) or Zn(2+).</text>
</comment>
<evidence type="ECO:0000256" key="17">
    <source>
        <dbReference type="ARBA" id="ARBA00023285"/>
    </source>
</evidence>
<evidence type="ECO:0000256" key="4">
    <source>
        <dbReference type="ARBA" id="ARBA00004496"/>
    </source>
</evidence>
<dbReference type="AlphaFoldDB" id="A0A2W5HBR5"/>
<evidence type="ECO:0000256" key="5">
    <source>
        <dbReference type="ARBA" id="ARBA00004661"/>
    </source>
</evidence>
<dbReference type="InterPro" id="IPR050071">
    <property type="entry name" value="Dehydroquinate_synthase"/>
</dbReference>
<accession>A0A2W5HBR5</accession>
<evidence type="ECO:0000256" key="6">
    <source>
        <dbReference type="ARBA" id="ARBA00005412"/>
    </source>
</evidence>
<keyword evidence="17 18" id="KW-0170">Cobalt</keyword>
<dbReference type="CDD" id="cd08195">
    <property type="entry name" value="DHQS"/>
    <property type="match status" value="1"/>
</dbReference>
<evidence type="ECO:0000256" key="1">
    <source>
        <dbReference type="ARBA" id="ARBA00001393"/>
    </source>
</evidence>
<dbReference type="InterPro" id="IPR030960">
    <property type="entry name" value="DHQS/DOIS_N"/>
</dbReference>
<evidence type="ECO:0000259" key="19">
    <source>
        <dbReference type="Pfam" id="PF01761"/>
    </source>
</evidence>
<dbReference type="GO" id="GO:0000166">
    <property type="term" value="F:nucleotide binding"/>
    <property type="evidence" value="ECO:0007669"/>
    <property type="project" value="UniProtKB-KW"/>
</dbReference>
<evidence type="ECO:0000256" key="7">
    <source>
        <dbReference type="ARBA" id="ARBA00013031"/>
    </source>
</evidence>
<sequence length="368" mass="40693">MEFDFKKLDVNLSDRSYPIYIGGNILHKADMWWPGTKAQKAFIVTDENTGDLYAERLQIILPIESIIYKVPAGEKSKSFTEYEEILEWMISHGLNRHSLVIALGGGVVGDLAGFVSATAMRGVKFIQIPTTLLSQVDSSVGGKTGINSKQGKNLIGAFYQPQVVVIDTTTLKTLPQREMKAGYAEIVKYGLLGNSRFFEWLESNGARVIAGEDDALIYAIETSCAMKAEIVRQDEFEETGLRALLNLGHTFAHALETYCKYDGRLLHGEAVGIGLVLASRLSARLEYISQEEAERVKAHLMSVDMMSEIKDISGIDATAEKLLELMRKDKKANSAGLVFVLLNKLGRAKLDNDVPEEKILEVLKESIA</sequence>
<evidence type="ECO:0000256" key="12">
    <source>
        <dbReference type="ARBA" id="ARBA00022741"/>
    </source>
</evidence>
<evidence type="ECO:0000256" key="11">
    <source>
        <dbReference type="ARBA" id="ARBA00022723"/>
    </source>
</evidence>
<dbReference type="UniPathway" id="UPA00053">
    <property type="reaction ID" value="UER00085"/>
</dbReference>
<dbReference type="SUPFAM" id="SSF56796">
    <property type="entry name" value="Dehydroquinate synthase-like"/>
    <property type="match status" value="1"/>
</dbReference>
<feature type="binding site" evidence="18">
    <location>
        <begin position="170"/>
        <end position="173"/>
    </location>
    <ligand>
        <name>NAD(+)</name>
        <dbReference type="ChEBI" id="CHEBI:57540"/>
    </ligand>
</feature>
<organism evidence="21 22">
    <name type="scientific">Micavibrio aeruginosavorus</name>
    <dbReference type="NCBI Taxonomy" id="349221"/>
    <lineage>
        <taxon>Bacteria</taxon>
        <taxon>Pseudomonadati</taxon>
        <taxon>Bdellovibrionota</taxon>
        <taxon>Bdellovibrionia</taxon>
        <taxon>Bdellovibrionales</taxon>
        <taxon>Pseudobdellovibrionaceae</taxon>
        <taxon>Micavibrio</taxon>
    </lineage>
</organism>
<dbReference type="PIRSF" id="PIRSF001455">
    <property type="entry name" value="DHQ_synth"/>
    <property type="match status" value="1"/>
</dbReference>
<dbReference type="GO" id="GO:0009423">
    <property type="term" value="P:chorismate biosynthetic process"/>
    <property type="evidence" value="ECO:0007669"/>
    <property type="project" value="UniProtKB-UniRule"/>
</dbReference>
<name>A0A2W5HBR5_9BACT</name>
<evidence type="ECO:0000256" key="18">
    <source>
        <dbReference type="HAMAP-Rule" id="MF_00110"/>
    </source>
</evidence>
<proteinExistence type="inferred from homology"/>
<keyword evidence="14 18" id="KW-0520">NAD</keyword>
<dbReference type="GO" id="GO:0003856">
    <property type="term" value="F:3-dehydroquinate synthase activity"/>
    <property type="evidence" value="ECO:0007669"/>
    <property type="project" value="UniProtKB-UniRule"/>
</dbReference>
<evidence type="ECO:0000259" key="20">
    <source>
        <dbReference type="Pfam" id="PF24621"/>
    </source>
</evidence>
<dbReference type="GO" id="GO:0008652">
    <property type="term" value="P:amino acid biosynthetic process"/>
    <property type="evidence" value="ECO:0007669"/>
    <property type="project" value="UniProtKB-KW"/>
</dbReference>
<dbReference type="EMBL" id="QFOT01000063">
    <property type="protein sequence ID" value="PZP55546.1"/>
    <property type="molecule type" value="Genomic_DNA"/>
</dbReference>
<dbReference type="Proteomes" id="UP000249739">
    <property type="component" value="Unassembled WGS sequence"/>
</dbReference>
<evidence type="ECO:0000256" key="9">
    <source>
        <dbReference type="ARBA" id="ARBA00022490"/>
    </source>
</evidence>
<keyword evidence="9 18" id="KW-0963">Cytoplasm</keyword>
<comment type="function">
    <text evidence="3 18">Catalyzes the conversion of 3-deoxy-D-arabino-heptulosonate 7-phosphate (DAHP) to dehydroquinate (DHQ).</text>
</comment>
<feature type="binding site" evidence="18">
    <location>
        <position position="152"/>
    </location>
    <ligand>
        <name>NAD(+)</name>
        <dbReference type="ChEBI" id="CHEBI:57540"/>
    </ligand>
</feature>
<comment type="similarity">
    <text evidence="6 18">Belongs to the sugar phosphate cyclases superfamily. Dehydroquinate synthase family.</text>
</comment>
<evidence type="ECO:0000313" key="22">
    <source>
        <dbReference type="Proteomes" id="UP000249739"/>
    </source>
</evidence>
<evidence type="ECO:0000256" key="13">
    <source>
        <dbReference type="ARBA" id="ARBA00022833"/>
    </source>
</evidence>
<dbReference type="GO" id="GO:0005737">
    <property type="term" value="C:cytoplasm"/>
    <property type="evidence" value="ECO:0007669"/>
    <property type="project" value="UniProtKB-SubCell"/>
</dbReference>
<keyword evidence="12 18" id="KW-0547">Nucleotide-binding</keyword>
<feature type="domain" description="3-dehydroquinate synthase C-terminal" evidence="20">
    <location>
        <begin position="182"/>
        <end position="332"/>
    </location>
</feature>
<keyword evidence="16 18" id="KW-0456">Lyase</keyword>
<evidence type="ECO:0000256" key="14">
    <source>
        <dbReference type="ARBA" id="ARBA00023027"/>
    </source>
</evidence>
<evidence type="ECO:0000313" key="21">
    <source>
        <dbReference type="EMBL" id="PZP55546.1"/>
    </source>
</evidence>
<comment type="caution">
    <text evidence="18">Lacks conserved residue(s) required for the propagation of feature annotation.</text>
</comment>
<feature type="binding site" evidence="18">
    <location>
        <position position="249"/>
    </location>
    <ligand>
        <name>Zn(2+)</name>
        <dbReference type="ChEBI" id="CHEBI:29105"/>
    </ligand>
</feature>
<feature type="binding site" evidence="18">
    <location>
        <begin position="106"/>
        <end position="110"/>
    </location>
    <ligand>
        <name>NAD(+)</name>
        <dbReference type="ChEBI" id="CHEBI:57540"/>
    </ligand>
</feature>
<dbReference type="InterPro" id="IPR056179">
    <property type="entry name" value="DHQS_C"/>
</dbReference>
<keyword evidence="10 18" id="KW-0028">Amino-acid biosynthesis</keyword>
<evidence type="ECO:0000256" key="16">
    <source>
        <dbReference type="ARBA" id="ARBA00023239"/>
    </source>
</evidence>
<comment type="subcellular location">
    <subcellularLocation>
        <location evidence="4 18">Cytoplasm</location>
    </subcellularLocation>
</comment>
<feature type="binding site" evidence="18">
    <location>
        <begin position="130"/>
        <end position="131"/>
    </location>
    <ligand>
        <name>NAD(+)</name>
        <dbReference type="ChEBI" id="CHEBI:57540"/>
    </ligand>
</feature>
<protein>
    <recommendedName>
        <fullName evidence="8 18">3-dehydroquinate synthase</fullName>
        <shortName evidence="18">DHQS</shortName>
        <ecNumber evidence="7 18">4.2.3.4</ecNumber>
    </recommendedName>
</protein>
<dbReference type="InterPro" id="IPR016037">
    <property type="entry name" value="DHQ_synth_AroB"/>
</dbReference>
<dbReference type="Gene3D" id="1.20.1090.10">
    <property type="entry name" value="Dehydroquinate synthase-like - alpha domain"/>
    <property type="match status" value="1"/>
</dbReference>
<dbReference type="EC" id="4.2.3.4" evidence="7 18"/>
<evidence type="ECO:0000256" key="15">
    <source>
        <dbReference type="ARBA" id="ARBA00023141"/>
    </source>
</evidence>
<feature type="binding site" evidence="18">
    <location>
        <position position="185"/>
    </location>
    <ligand>
        <name>Zn(2+)</name>
        <dbReference type="ChEBI" id="CHEBI:29105"/>
    </ligand>
</feature>
<evidence type="ECO:0000256" key="8">
    <source>
        <dbReference type="ARBA" id="ARBA00017684"/>
    </source>
</evidence>
<comment type="catalytic activity">
    <reaction evidence="1 18">
        <text>7-phospho-2-dehydro-3-deoxy-D-arabino-heptonate = 3-dehydroquinate + phosphate</text>
        <dbReference type="Rhea" id="RHEA:21968"/>
        <dbReference type="ChEBI" id="CHEBI:32364"/>
        <dbReference type="ChEBI" id="CHEBI:43474"/>
        <dbReference type="ChEBI" id="CHEBI:58394"/>
        <dbReference type="EC" id="4.2.3.4"/>
    </reaction>
</comment>
<gene>
    <name evidence="18" type="primary">aroB</name>
    <name evidence="21" type="ORF">DI586_06485</name>
</gene>
<evidence type="ECO:0000256" key="3">
    <source>
        <dbReference type="ARBA" id="ARBA00003485"/>
    </source>
</evidence>
<dbReference type="Gene3D" id="3.40.50.1970">
    <property type="match status" value="1"/>
</dbReference>
<comment type="cofactor">
    <cofactor evidence="2 18">
        <name>NAD(+)</name>
        <dbReference type="ChEBI" id="CHEBI:57540"/>
    </cofactor>
</comment>
<comment type="pathway">
    <text evidence="5 18">Metabolic intermediate biosynthesis; chorismate biosynthesis; chorismate from D-erythrose 4-phosphate and phosphoenolpyruvate: step 2/7.</text>
</comment>
<comment type="caution">
    <text evidence="21">The sequence shown here is derived from an EMBL/GenBank/DDBJ whole genome shotgun (WGS) entry which is preliminary data.</text>
</comment>
<dbReference type="HAMAP" id="MF_00110">
    <property type="entry name" value="DHQ_synthase"/>
    <property type="match status" value="1"/>
</dbReference>
<feature type="binding site" evidence="18">
    <location>
        <position position="143"/>
    </location>
    <ligand>
        <name>NAD(+)</name>
        <dbReference type="ChEBI" id="CHEBI:57540"/>
    </ligand>
</feature>
<dbReference type="NCBIfam" id="TIGR01357">
    <property type="entry name" value="aroB"/>
    <property type="match status" value="1"/>
</dbReference>
<dbReference type="GO" id="GO:0046872">
    <property type="term" value="F:metal ion binding"/>
    <property type="evidence" value="ECO:0007669"/>
    <property type="project" value="UniProtKB-KW"/>
</dbReference>